<organism evidence="2">
    <name type="scientific">Serpula lacrymans var. lacrymans (strain S7.3)</name>
    <name type="common">Dry rot fungus</name>
    <dbReference type="NCBI Taxonomy" id="936435"/>
    <lineage>
        <taxon>Eukaryota</taxon>
        <taxon>Fungi</taxon>
        <taxon>Dikarya</taxon>
        <taxon>Basidiomycota</taxon>
        <taxon>Agaricomycotina</taxon>
        <taxon>Agaricomycetes</taxon>
        <taxon>Agaricomycetidae</taxon>
        <taxon>Boletales</taxon>
        <taxon>Coniophorineae</taxon>
        <taxon>Serpulaceae</taxon>
        <taxon>Serpula</taxon>
    </lineage>
</organism>
<dbReference type="HOGENOM" id="CLU_2874062_0_0_1"/>
<reference evidence="2" key="1">
    <citation type="journal article" date="2011" name="Science">
        <title>The plant cell wall-decomposing machinery underlies the functional diversity of forest fungi.</title>
        <authorList>
            <person name="Eastwood D.C."/>
            <person name="Floudas D."/>
            <person name="Binder M."/>
            <person name="Majcherczyk A."/>
            <person name="Schneider P."/>
            <person name="Aerts A."/>
            <person name="Asiegbu F.O."/>
            <person name="Baker S.E."/>
            <person name="Barry K."/>
            <person name="Bendiksby M."/>
            <person name="Blumentritt M."/>
            <person name="Coutinho P.M."/>
            <person name="Cullen D."/>
            <person name="de Vries R.P."/>
            <person name="Gathman A."/>
            <person name="Goodell B."/>
            <person name="Henrissat B."/>
            <person name="Ihrmark K."/>
            <person name="Kauserud H."/>
            <person name="Kohler A."/>
            <person name="LaButti K."/>
            <person name="Lapidus A."/>
            <person name="Lavin J.L."/>
            <person name="Lee Y.-H."/>
            <person name="Lindquist E."/>
            <person name="Lilly W."/>
            <person name="Lucas S."/>
            <person name="Morin E."/>
            <person name="Murat C."/>
            <person name="Oguiza J.A."/>
            <person name="Park J."/>
            <person name="Pisabarro A.G."/>
            <person name="Riley R."/>
            <person name="Rosling A."/>
            <person name="Salamov A."/>
            <person name="Schmidt O."/>
            <person name="Schmutz J."/>
            <person name="Skrede I."/>
            <person name="Stenlid J."/>
            <person name="Wiebenga A."/>
            <person name="Xie X."/>
            <person name="Kuees U."/>
            <person name="Hibbett D.S."/>
            <person name="Hoffmeister D."/>
            <person name="Hoegberg N."/>
            <person name="Martin F."/>
            <person name="Grigoriev I.V."/>
            <person name="Watkinson S.C."/>
        </authorList>
    </citation>
    <scope>NUCLEOTIDE SEQUENCE [LARGE SCALE GENOMIC DNA]</scope>
    <source>
        <strain evidence="2">strain S7.3</strain>
    </source>
</reference>
<dbReference type="AlphaFoldDB" id="F8PNE9"/>
<gene>
    <name evidence="1" type="ORF">SERLA73DRAFT_176653</name>
</gene>
<dbReference type="EMBL" id="GL945476">
    <property type="protein sequence ID" value="EGO03131.1"/>
    <property type="molecule type" value="Genomic_DNA"/>
</dbReference>
<proteinExistence type="predicted"/>
<protein>
    <submittedName>
        <fullName evidence="1">Uncharacterized protein</fullName>
    </submittedName>
</protein>
<dbReference type="InParanoid" id="F8PNE9"/>
<dbReference type="Proteomes" id="UP000008063">
    <property type="component" value="Unassembled WGS sequence"/>
</dbReference>
<sequence>MHAFVNSGHKRLQGLVLLLSDREEVVIGIKSRPRLLKDVHNCQFLPDLDRIINDAIKMDALLFGDIEV</sequence>
<evidence type="ECO:0000313" key="2">
    <source>
        <dbReference type="Proteomes" id="UP000008063"/>
    </source>
</evidence>
<name>F8PNE9_SERL3</name>
<evidence type="ECO:0000313" key="1">
    <source>
        <dbReference type="EMBL" id="EGO03131.1"/>
    </source>
</evidence>
<keyword evidence="2" id="KW-1185">Reference proteome</keyword>
<accession>F8PNE9</accession>